<dbReference type="RefSeq" id="WP_063382877.1">
    <property type="nucleotide sequence ID" value="NZ_AUXX01000047.1"/>
</dbReference>
<gene>
    <name evidence="1" type="ORF">N478_26000</name>
</gene>
<proteinExistence type="predicted"/>
<evidence type="ECO:0000313" key="2">
    <source>
        <dbReference type="Proteomes" id="UP000076661"/>
    </source>
</evidence>
<dbReference type="AlphaFoldDB" id="A0A167JBE9"/>
<sequence length="220" mass="25524">MTQSKKSAIAKLKTPLLLKVVCHHANIAYTAPALAQYIHGIKEDSSPFKRLLDGKHNISKKTRASIFVKLARDASKSQLSDLEKLWDSILWDVLEVDINDQTKLAEIYKHFPLSLQKHVFEKQDLSGLKRRLPRTNEIPPIEHQYSLESFVFLIALSKEFIHKRYLQYQTVLEPALLRTLFVIWQFNPFSLISKELLSAIRDEHYEREDYSPSNSAIFTC</sequence>
<name>A0A167JBE9_9GAMM</name>
<organism evidence="1 2">
    <name type="scientific">Pseudoalteromonas luteoviolacea S4060-1</name>
    <dbReference type="NCBI Taxonomy" id="1365257"/>
    <lineage>
        <taxon>Bacteria</taxon>
        <taxon>Pseudomonadati</taxon>
        <taxon>Pseudomonadota</taxon>
        <taxon>Gammaproteobacteria</taxon>
        <taxon>Alteromonadales</taxon>
        <taxon>Pseudoalteromonadaceae</taxon>
        <taxon>Pseudoalteromonas</taxon>
    </lineage>
</organism>
<protein>
    <submittedName>
        <fullName evidence="1">Uncharacterized protein</fullName>
    </submittedName>
</protein>
<reference evidence="1 2" key="1">
    <citation type="submission" date="2013-07" db="EMBL/GenBank/DDBJ databases">
        <title>Comparative Genomic and Metabolomic Analysis of Twelve Strains of Pseudoalteromonas luteoviolacea.</title>
        <authorList>
            <person name="Vynne N.G."/>
            <person name="Mansson M."/>
            <person name="Gram L."/>
        </authorList>
    </citation>
    <scope>NUCLEOTIDE SEQUENCE [LARGE SCALE GENOMIC DNA]</scope>
    <source>
        <strain evidence="1 2">S4060-1</strain>
    </source>
</reference>
<comment type="caution">
    <text evidence="1">The sequence shown here is derived from an EMBL/GenBank/DDBJ whole genome shotgun (WGS) entry which is preliminary data.</text>
</comment>
<evidence type="ECO:0000313" key="1">
    <source>
        <dbReference type="EMBL" id="KZN60862.1"/>
    </source>
</evidence>
<dbReference type="EMBL" id="AUXX01000047">
    <property type="protein sequence ID" value="KZN60862.1"/>
    <property type="molecule type" value="Genomic_DNA"/>
</dbReference>
<dbReference type="PATRIC" id="fig|1365257.3.peg.4726"/>
<dbReference type="Proteomes" id="UP000076661">
    <property type="component" value="Unassembled WGS sequence"/>
</dbReference>
<accession>A0A167JBE9</accession>